<evidence type="ECO:0000313" key="1">
    <source>
        <dbReference type="EMBL" id="EGQ4384829.1"/>
    </source>
</evidence>
<dbReference type="EMBL" id="QEIV01000298">
    <property type="protein sequence ID" value="PWZ99252.1"/>
    <property type="molecule type" value="Genomic_DNA"/>
</dbReference>
<evidence type="ECO:0008006" key="9">
    <source>
        <dbReference type="Google" id="ProtNLM"/>
    </source>
</evidence>
<dbReference type="OMA" id="MTHELNI"/>
<dbReference type="InterPro" id="IPR010461">
    <property type="entry name" value="ComK"/>
</dbReference>
<reference evidence="7" key="3">
    <citation type="journal article" date="2018" name="Vet. Microbiol.">
        <title>Molecular epidemiology of methicillin-resistant staphylococci amongst veterinary personnel, personnel-owned pets, patients and the hospital environment of two companion animal veterinary hospitals.</title>
        <authorList>
            <person name="Worthing K.A."/>
            <person name="Brown J."/>
            <person name="Gerber L."/>
            <person name="Abraham S."/>
            <person name="Trott D."/>
            <person name="Norris J.M."/>
        </authorList>
    </citation>
    <scope>NUCLEOTIDE SEQUENCE [LARGE SCALE GENOMIC DNA]</scope>
    <source>
        <strain evidence="7">ST496-2</strain>
    </source>
</reference>
<accession>A0A166PES0</accession>
<dbReference type="AlphaFoldDB" id="A0A166PES0"/>
<name>A0A166PES0_STAPS</name>
<dbReference type="EMBL" id="AAXKXX010000008">
    <property type="protein sequence ID" value="EGQ4384829.1"/>
    <property type="molecule type" value="Genomic_DNA"/>
</dbReference>
<evidence type="ECO:0000313" key="7">
    <source>
        <dbReference type="Proteomes" id="UP000256409"/>
    </source>
</evidence>
<evidence type="ECO:0000313" key="8">
    <source>
        <dbReference type="Proteomes" id="UP000600220"/>
    </source>
</evidence>
<organism evidence="2 6">
    <name type="scientific">Staphylococcus pseudintermedius</name>
    <dbReference type="NCBI Taxonomy" id="283734"/>
    <lineage>
        <taxon>Bacteria</taxon>
        <taxon>Bacillati</taxon>
        <taxon>Bacillota</taxon>
        <taxon>Bacilli</taxon>
        <taxon>Bacillales</taxon>
        <taxon>Staphylococcaceae</taxon>
        <taxon>Staphylococcus</taxon>
        <taxon>Staphylococcus intermedius group</taxon>
    </lineage>
</organism>
<dbReference type="OrthoDB" id="2406444at2"/>
<dbReference type="GeneID" id="93823164"/>
<gene>
    <name evidence="2" type="ORF">DD902_10830</name>
    <name evidence="3" type="ORF">DD924_03655</name>
    <name evidence="4" type="ORF">DV961_03370</name>
    <name evidence="1" type="ORF">EGV54_06940</name>
</gene>
<comment type="caution">
    <text evidence="2">The sequence shown here is derived from an EMBL/GenBank/DDBJ whole genome shotgun (WGS) entry which is preliminary data.</text>
</comment>
<dbReference type="STRING" id="937773.SPSINT_1542"/>
<dbReference type="EMBL" id="QEIT01000069">
    <property type="protein sequence ID" value="PWZ73422.1"/>
    <property type="molecule type" value="Genomic_DNA"/>
</dbReference>
<evidence type="ECO:0000313" key="2">
    <source>
        <dbReference type="EMBL" id="PWZ73422.1"/>
    </source>
</evidence>
<dbReference type="Pfam" id="PF06338">
    <property type="entry name" value="ComK"/>
    <property type="match status" value="1"/>
</dbReference>
<protein>
    <recommendedName>
        <fullName evidence="9">ComK family protein</fullName>
    </recommendedName>
</protein>
<evidence type="ECO:0000313" key="3">
    <source>
        <dbReference type="EMBL" id="PWZ99252.1"/>
    </source>
</evidence>
<sequence length="143" mass="16754">MTVTQPQYENILYIKSSESIGHQLVIQHLTHEQRSQMSMKQYIDQLAYQFQRDVRTQQKIASETLKVHQMIPIFLSKSLILCPLQSQRAAIQYYINVTHVIAASSHQQNTRIHFNNNLSLIVPMPLNQFVRKWKDAYLLTALM</sequence>
<proteinExistence type="predicted"/>
<keyword evidence="8" id="KW-1185">Reference proteome</keyword>
<dbReference type="RefSeq" id="WP_014613592.1">
    <property type="nucleotide sequence ID" value="NZ_AP019372.1"/>
</dbReference>
<evidence type="ECO:0000313" key="6">
    <source>
        <dbReference type="Proteomes" id="UP000246800"/>
    </source>
</evidence>
<dbReference type="eggNOG" id="ENOG503059C">
    <property type="taxonomic scope" value="Bacteria"/>
</dbReference>
<evidence type="ECO:0000313" key="4">
    <source>
        <dbReference type="EMBL" id="REA83149.1"/>
    </source>
</evidence>
<reference evidence="5 6" key="1">
    <citation type="journal article" date="2018" name="Vet. Microbiol.">
        <title>Clonal diversity and geographic distribution of methicillin-resistant Staphylococcus pseudintermedius from Australian animals: Discovery of novel sequence types.</title>
        <authorList>
            <person name="Worthing K.A."/>
            <person name="Abraham S."/>
            <person name="Coombs G.W."/>
            <person name="Pang S."/>
            <person name="Saputra S."/>
            <person name="Jordan D."/>
            <person name="Trott D.J."/>
            <person name="Norris J.M."/>
        </authorList>
    </citation>
    <scope>NUCLEOTIDE SEQUENCE [LARGE SCALE GENOMIC DNA]</scope>
    <source>
        <strain evidence="2 6">ST525 1</strain>
        <strain evidence="3 5">ST71 3</strain>
    </source>
</reference>
<dbReference type="EMBL" id="QQPC01000015">
    <property type="protein sequence ID" value="REA83149.1"/>
    <property type="molecule type" value="Genomic_DNA"/>
</dbReference>
<dbReference type="GO" id="GO:0030420">
    <property type="term" value="P:establishment of competence for transformation"/>
    <property type="evidence" value="ECO:0007669"/>
    <property type="project" value="InterPro"/>
</dbReference>
<reference evidence="1 8" key="4">
    <citation type="submission" date="2018-11" db="EMBL/GenBank/DDBJ databases">
        <authorList>
            <consortium name="Veterinary Laboratory Investigation and Response Network"/>
        </authorList>
    </citation>
    <scope>NUCLEOTIDE SEQUENCE [LARGE SCALE GENOMIC DNA]</scope>
    <source>
        <strain evidence="1 8">SPSE-18-VL-LA-PA-Ryan-0021</strain>
    </source>
</reference>
<dbReference type="Proteomes" id="UP000256409">
    <property type="component" value="Unassembled WGS sequence"/>
</dbReference>
<dbReference type="Proteomes" id="UP000246351">
    <property type="component" value="Unassembled WGS sequence"/>
</dbReference>
<dbReference type="Proteomes" id="UP000246800">
    <property type="component" value="Unassembled WGS sequence"/>
</dbReference>
<evidence type="ECO:0000313" key="5">
    <source>
        <dbReference type="Proteomes" id="UP000246351"/>
    </source>
</evidence>
<dbReference type="Proteomes" id="UP000600220">
    <property type="component" value="Unassembled WGS sequence"/>
</dbReference>
<reference evidence="4" key="2">
    <citation type="journal article" date="2018" name="Vet. Microbiol.">
        <title>Methicillin-resistant staphylococci amongst veterinary personnel, personnel-owned pets, patients and the hospital environment of two small animal veterinary hospitals.</title>
        <authorList>
            <person name="Worthing K.A."/>
            <person name="Brown J."/>
            <person name="Gerber L."/>
            <person name="Abraham S."/>
            <person name="Trott D."/>
            <person name="Norris J.M."/>
        </authorList>
    </citation>
    <scope>NUCLEOTIDE SEQUENCE</scope>
    <source>
        <strain evidence="4">ST496-2</strain>
    </source>
</reference>